<dbReference type="GO" id="GO:0008758">
    <property type="term" value="F:UDP-2,3-diacylglucosamine hydrolase activity"/>
    <property type="evidence" value="ECO:0007669"/>
    <property type="project" value="TreeGrafter"/>
</dbReference>
<sequence length="275" mass="31302">MRIAWTTDPHFDHADVDAWQSWFESNAAVRGDAILITGDLSEGDDVGLQLLRLANSFELPIYFVLGNHDFYRRSIAETRQQLISLCRQKERLFYLTDCGPIKLKGNVYIVGDDGWGDATVGNYEQSPIKLRDFENINDFRLTDPADWKSRLQREGEESAERLRIKLEAIPVDAQQVLIATHIPPFSEACWYEGRTTDEFWAPFFVCGSIGKMLREFCPTRPDCKWTVLCGHTHHHGIANISDNLTVHTGGSIYGKPQMEAVIEVDTAELKVRSLR</sequence>
<dbReference type="InterPro" id="IPR029052">
    <property type="entry name" value="Metallo-depent_PP-like"/>
</dbReference>
<dbReference type="Gene3D" id="3.60.21.10">
    <property type="match status" value="1"/>
</dbReference>
<evidence type="ECO:0000256" key="1">
    <source>
        <dbReference type="ARBA" id="ARBA00022723"/>
    </source>
</evidence>
<dbReference type="GO" id="GO:0046872">
    <property type="term" value="F:metal ion binding"/>
    <property type="evidence" value="ECO:0007669"/>
    <property type="project" value="UniProtKB-KW"/>
</dbReference>
<comment type="caution">
    <text evidence="4">The sequence shown here is derived from an EMBL/GenBank/DDBJ whole genome shotgun (WGS) entry which is preliminary data.</text>
</comment>
<dbReference type="InterPro" id="IPR004843">
    <property type="entry name" value="Calcineurin-like_PHP"/>
</dbReference>
<dbReference type="OrthoDB" id="9780884at2"/>
<dbReference type="RefSeq" id="WP_146598107.1">
    <property type="nucleotide sequence ID" value="NZ_SJPY01000001.1"/>
</dbReference>
<organism evidence="4 5">
    <name type="scientific">Novipirellula aureliae</name>
    <dbReference type="NCBI Taxonomy" id="2527966"/>
    <lineage>
        <taxon>Bacteria</taxon>
        <taxon>Pseudomonadati</taxon>
        <taxon>Planctomycetota</taxon>
        <taxon>Planctomycetia</taxon>
        <taxon>Pirellulales</taxon>
        <taxon>Pirellulaceae</taxon>
        <taxon>Novipirellula</taxon>
    </lineage>
</organism>
<evidence type="ECO:0000313" key="4">
    <source>
        <dbReference type="EMBL" id="TWU45395.1"/>
    </source>
</evidence>
<dbReference type="InterPro" id="IPR051158">
    <property type="entry name" value="Metallophosphoesterase_sf"/>
</dbReference>
<dbReference type="Proteomes" id="UP000315471">
    <property type="component" value="Unassembled WGS sequence"/>
</dbReference>
<protein>
    <submittedName>
        <fullName evidence="4">Calcineurin-like phosphoesterase</fullName>
    </submittedName>
</protein>
<dbReference type="SUPFAM" id="SSF56300">
    <property type="entry name" value="Metallo-dependent phosphatases"/>
    <property type="match status" value="1"/>
</dbReference>
<dbReference type="Pfam" id="PF00149">
    <property type="entry name" value="Metallophos"/>
    <property type="match status" value="1"/>
</dbReference>
<evidence type="ECO:0000259" key="3">
    <source>
        <dbReference type="Pfam" id="PF00149"/>
    </source>
</evidence>
<accession>A0A5C6EA40</accession>
<proteinExistence type="predicted"/>
<name>A0A5C6EA40_9BACT</name>
<reference evidence="4 5" key="1">
    <citation type="submission" date="2019-02" db="EMBL/GenBank/DDBJ databases">
        <title>Deep-cultivation of Planctomycetes and their phenomic and genomic characterization uncovers novel biology.</title>
        <authorList>
            <person name="Wiegand S."/>
            <person name="Jogler M."/>
            <person name="Boedeker C."/>
            <person name="Pinto D."/>
            <person name="Vollmers J."/>
            <person name="Rivas-Marin E."/>
            <person name="Kohn T."/>
            <person name="Peeters S.H."/>
            <person name="Heuer A."/>
            <person name="Rast P."/>
            <person name="Oberbeckmann S."/>
            <person name="Bunk B."/>
            <person name="Jeske O."/>
            <person name="Meyerdierks A."/>
            <person name="Storesund J.E."/>
            <person name="Kallscheuer N."/>
            <person name="Luecker S."/>
            <person name="Lage O.M."/>
            <person name="Pohl T."/>
            <person name="Merkel B.J."/>
            <person name="Hornburger P."/>
            <person name="Mueller R.-W."/>
            <person name="Bruemmer F."/>
            <person name="Labrenz M."/>
            <person name="Spormann A.M."/>
            <person name="Op Den Camp H."/>
            <person name="Overmann J."/>
            <person name="Amann R."/>
            <person name="Jetten M.S.M."/>
            <person name="Mascher T."/>
            <person name="Medema M.H."/>
            <person name="Devos D.P."/>
            <person name="Kaster A.-K."/>
            <person name="Ovreas L."/>
            <person name="Rohde M."/>
            <person name="Galperin M.Y."/>
            <person name="Jogler C."/>
        </authorList>
    </citation>
    <scope>NUCLEOTIDE SEQUENCE [LARGE SCALE GENOMIC DNA]</scope>
    <source>
        <strain evidence="4 5">Q31b</strain>
    </source>
</reference>
<gene>
    <name evidence="4" type="ORF">Q31b_05670</name>
</gene>
<keyword evidence="5" id="KW-1185">Reference proteome</keyword>
<keyword evidence="1" id="KW-0479">Metal-binding</keyword>
<evidence type="ECO:0000313" key="5">
    <source>
        <dbReference type="Proteomes" id="UP000315471"/>
    </source>
</evidence>
<dbReference type="GO" id="GO:0009245">
    <property type="term" value="P:lipid A biosynthetic process"/>
    <property type="evidence" value="ECO:0007669"/>
    <property type="project" value="TreeGrafter"/>
</dbReference>
<dbReference type="PANTHER" id="PTHR31302">
    <property type="entry name" value="TRANSMEMBRANE PROTEIN WITH METALLOPHOSPHOESTERASE DOMAIN-RELATED"/>
    <property type="match status" value="1"/>
</dbReference>
<dbReference type="EMBL" id="SJPY01000001">
    <property type="protein sequence ID" value="TWU45395.1"/>
    <property type="molecule type" value="Genomic_DNA"/>
</dbReference>
<dbReference type="PANTHER" id="PTHR31302:SF31">
    <property type="entry name" value="PHOSPHODIESTERASE YAEI"/>
    <property type="match status" value="1"/>
</dbReference>
<feature type="domain" description="Calcineurin-like phosphoesterase" evidence="3">
    <location>
        <begin position="1"/>
        <end position="234"/>
    </location>
</feature>
<evidence type="ECO:0000256" key="2">
    <source>
        <dbReference type="ARBA" id="ARBA00022801"/>
    </source>
</evidence>
<keyword evidence="2" id="KW-0378">Hydrolase</keyword>
<dbReference type="GO" id="GO:0016020">
    <property type="term" value="C:membrane"/>
    <property type="evidence" value="ECO:0007669"/>
    <property type="project" value="GOC"/>
</dbReference>
<dbReference type="AlphaFoldDB" id="A0A5C6EA40"/>